<dbReference type="InterPro" id="IPR002328">
    <property type="entry name" value="ADH_Zn_CS"/>
</dbReference>
<keyword evidence="1 4" id="KW-0479">Metal-binding</keyword>
<accession>A0AA35R2T3</accession>
<dbReference type="GO" id="GO:0008270">
    <property type="term" value="F:zinc ion binding"/>
    <property type="evidence" value="ECO:0007669"/>
    <property type="project" value="InterPro"/>
</dbReference>
<comment type="caution">
    <text evidence="6">The sequence shown here is derived from an EMBL/GenBank/DDBJ whole genome shotgun (WGS) entry which is preliminary data.</text>
</comment>
<dbReference type="Proteomes" id="UP001174909">
    <property type="component" value="Unassembled WGS sequence"/>
</dbReference>
<comment type="cofactor">
    <cofactor evidence="4">
        <name>Zn(2+)</name>
        <dbReference type="ChEBI" id="CHEBI:29105"/>
    </cofactor>
</comment>
<keyword evidence="2 4" id="KW-0862">Zinc</keyword>
<keyword evidence="7" id="KW-1185">Reference proteome</keyword>
<feature type="domain" description="Enoyl reductase (ER)" evidence="5">
    <location>
        <begin position="4"/>
        <end position="318"/>
    </location>
</feature>
<gene>
    <name evidence="6" type="ORF">GBAR_LOCUS3301</name>
</gene>
<dbReference type="SUPFAM" id="SSF51735">
    <property type="entry name" value="NAD(P)-binding Rossmann-fold domains"/>
    <property type="match status" value="1"/>
</dbReference>
<dbReference type="InterPro" id="IPR036291">
    <property type="entry name" value="NAD(P)-bd_dom_sf"/>
</dbReference>
<evidence type="ECO:0000256" key="4">
    <source>
        <dbReference type="RuleBase" id="RU361277"/>
    </source>
</evidence>
<dbReference type="GO" id="GO:0016491">
    <property type="term" value="F:oxidoreductase activity"/>
    <property type="evidence" value="ECO:0007669"/>
    <property type="project" value="UniProtKB-KW"/>
</dbReference>
<evidence type="ECO:0000256" key="3">
    <source>
        <dbReference type="ARBA" id="ARBA00023002"/>
    </source>
</evidence>
<reference evidence="6" key="1">
    <citation type="submission" date="2023-03" db="EMBL/GenBank/DDBJ databases">
        <authorList>
            <person name="Steffen K."/>
            <person name="Cardenas P."/>
        </authorList>
    </citation>
    <scope>NUCLEOTIDE SEQUENCE</scope>
</reference>
<dbReference type="InterPro" id="IPR050129">
    <property type="entry name" value="Zn_alcohol_dh"/>
</dbReference>
<dbReference type="InterPro" id="IPR013149">
    <property type="entry name" value="ADH-like_C"/>
</dbReference>
<dbReference type="SMART" id="SM00829">
    <property type="entry name" value="PKS_ER"/>
    <property type="match status" value="1"/>
</dbReference>
<dbReference type="Gene3D" id="3.40.50.720">
    <property type="entry name" value="NAD(P)-binding Rossmann-like Domain"/>
    <property type="match status" value="2"/>
</dbReference>
<dbReference type="SUPFAM" id="SSF50129">
    <property type="entry name" value="GroES-like"/>
    <property type="match status" value="1"/>
</dbReference>
<evidence type="ECO:0000313" key="6">
    <source>
        <dbReference type="EMBL" id="CAI8002003.1"/>
    </source>
</evidence>
<evidence type="ECO:0000313" key="7">
    <source>
        <dbReference type="Proteomes" id="UP001174909"/>
    </source>
</evidence>
<name>A0AA35R2T3_GEOBA</name>
<organism evidence="6 7">
    <name type="scientific">Geodia barretti</name>
    <name type="common">Barrett's horny sponge</name>
    <dbReference type="NCBI Taxonomy" id="519541"/>
    <lineage>
        <taxon>Eukaryota</taxon>
        <taxon>Metazoa</taxon>
        <taxon>Porifera</taxon>
        <taxon>Demospongiae</taxon>
        <taxon>Heteroscleromorpha</taxon>
        <taxon>Tetractinellida</taxon>
        <taxon>Astrophorina</taxon>
        <taxon>Geodiidae</taxon>
        <taxon>Geodia</taxon>
    </lineage>
</organism>
<dbReference type="InterPro" id="IPR011032">
    <property type="entry name" value="GroES-like_sf"/>
</dbReference>
<dbReference type="EMBL" id="CASHTH010000458">
    <property type="protein sequence ID" value="CAI8002003.1"/>
    <property type="molecule type" value="Genomic_DNA"/>
</dbReference>
<evidence type="ECO:0000259" key="5">
    <source>
        <dbReference type="SMART" id="SM00829"/>
    </source>
</evidence>
<dbReference type="PANTHER" id="PTHR43401">
    <property type="entry name" value="L-THREONINE 3-DEHYDROGENASE"/>
    <property type="match status" value="1"/>
</dbReference>
<dbReference type="Pfam" id="PF08240">
    <property type="entry name" value="ADH_N"/>
    <property type="match status" value="1"/>
</dbReference>
<comment type="similarity">
    <text evidence="4">Belongs to the zinc-containing alcohol dehydrogenase family.</text>
</comment>
<dbReference type="PROSITE" id="PS00059">
    <property type="entry name" value="ADH_ZINC"/>
    <property type="match status" value="1"/>
</dbReference>
<dbReference type="InterPro" id="IPR020843">
    <property type="entry name" value="ER"/>
</dbReference>
<dbReference type="AlphaFoldDB" id="A0AA35R2T3"/>
<keyword evidence="3" id="KW-0560">Oxidoreductase</keyword>
<dbReference type="PANTHER" id="PTHR43401:SF2">
    <property type="entry name" value="L-THREONINE 3-DEHYDROGENASE"/>
    <property type="match status" value="1"/>
</dbReference>
<evidence type="ECO:0000256" key="1">
    <source>
        <dbReference type="ARBA" id="ARBA00022723"/>
    </source>
</evidence>
<proteinExistence type="inferred from homology"/>
<protein>
    <submittedName>
        <fullName evidence="6">Sorbitol dehydrogenase</fullName>
    </submittedName>
</protein>
<evidence type="ECO:0000256" key="2">
    <source>
        <dbReference type="ARBA" id="ARBA00022833"/>
    </source>
</evidence>
<dbReference type="Pfam" id="PF00107">
    <property type="entry name" value="ADH_zinc_N"/>
    <property type="match status" value="1"/>
</dbReference>
<sequence length="322" mass="34696">MYYNNNDVRLEELPIPEVGSDELLLRIEASGICGSDVMEWYRIQRAPTVLGHEVAGTVAQVGSGVSQFREGDRLVVTHHVPCNACRYCLSGSHTVCDTLRATSYDPGGFCEYVRLPAINVDRGAIPIPDGVPFDEASVAEPLACVYRGQRRANIQPGQTVLVLGSGLAVSTDLSDFRLEAARRLGADETLRADQYTPDRLREVNDGRLADLVIVATGARPALLQAIESVDRDGTVLFYAPTEPGVEIPVSINDVFFRNGATFTTTYAAAPGDLTTALDLIASGRVQIGDMISHHLPLAETDLGFKLTAGASDSLKVIVEPQR</sequence>
<dbReference type="InterPro" id="IPR013154">
    <property type="entry name" value="ADH-like_N"/>
</dbReference>
<dbReference type="Gene3D" id="3.90.180.10">
    <property type="entry name" value="Medium-chain alcohol dehydrogenases, catalytic domain"/>
    <property type="match status" value="2"/>
</dbReference>